<evidence type="ECO:0000313" key="4">
    <source>
        <dbReference type="Proteomes" id="UP000251197"/>
    </source>
</evidence>
<evidence type="ECO:0000313" key="3">
    <source>
        <dbReference type="Proteomes" id="UP000217979"/>
    </source>
</evidence>
<gene>
    <name evidence="1" type="ORF">CO704_25405</name>
    <name evidence="2" type="ORF">NCTC12120_05355</name>
</gene>
<dbReference type="RefSeq" id="WP_072279178.1">
    <property type="nucleotide sequence ID" value="NZ_CP023526.1"/>
</dbReference>
<geneLocation type="plasmid" evidence="1">
    <name>unnamed</name>
</geneLocation>
<evidence type="ECO:0000313" key="1">
    <source>
        <dbReference type="EMBL" id="ATF95421.1"/>
    </source>
</evidence>
<dbReference type="AlphaFoldDB" id="A0A291E5U4"/>
<dbReference type="Proteomes" id="UP000251197">
    <property type="component" value="Unassembled WGS sequence"/>
</dbReference>
<reference evidence="1 3" key="1">
    <citation type="submission" date="2017-09" db="EMBL/GenBank/DDBJ databases">
        <title>FDA dAtabase for Regulatory Grade micrObial Sequences (FDA-ARGOS): Supporting development and validation of Infectious Disease Dx tests.</title>
        <authorList>
            <person name="Minogue T."/>
            <person name="Wolcott M."/>
            <person name="Wasieloski L."/>
            <person name="Aguilar W."/>
            <person name="Moore D."/>
            <person name="Tallon L."/>
            <person name="Sadzewicz L."/>
            <person name="Ott S."/>
            <person name="Zhao X."/>
            <person name="Nagaraj S."/>
            <person name="Vavikolanu K."/>
            <person name="Aluvathingal J."/>
            <person name="Nadendla S."/>
            <person name="Sichtig H."/>
        </authorList>
    </citation>
    <scope>NUCLEOTIDE SEQUENCE [LARGE SCALE GENOMIC DNA]</scope>
    <source>
        <strain evidence="1 3">FDAARGOS_392</strain>
        <plasmid evidence="3">Plasmid unnamed</plasmid>
        <plasmid evidence="1">unnamed</plasmid>
    </source>
</reference>
<dbReference type="EMBL" id="CP023526">
    <property type="protein sequence ID" value="ATF95421.1"/>
    <property type="molecule type" value="Genomic_DNA"/>
</dbReference>
<keyword evidence="1" id="KW-0614">Plasmid</keyword>
<protein>
    <submittedName>
        <fullName evidence="1">DUF2913 domain-containing protein</fullName>
    </submittedName>
    <submittedName>
        <fullName evidence="2">Protein of uncharacterized function (DUF2913)</fullName>
    </submittedName>
</protein>
<dbReference type="Pfam" id="PF11140">
    <property type="entry name" value="DUF2913"/>
    <property type="match status" value="1"/>
</dbReference>
<sequence>MSGHTETDSPESTVAALSHLAFCALVALALARQEGAAGTPWAENLFLTRWLATAQKQKRFPRCVAPDIALLLERGRSQGPAAGLRQKFDYLWRSCSGDIAAQSDLFRLTYATEVLKDCVWGSKVVGTKEWLAGEIPDFAQKNGFWVEKETLNTAFTGDGTLLSPVPFRVTGDIAPFIRMMANYGLHASIADSTPQYYTVKLKPGTGDI</sequence>
<dbReference type="InterPro" id="IPR021316">
    <property type="entry name" value="DUF2913"/>
</dbReference>
<accession>A0A291E5U4</accession>
<organism evidence="1 3">
    <name type="scientific">Cedecea neteri</name>
    <dbReference type="NCBI Taxonomy" id="158822"/>
    <lineage>
        <taxon>Bacteria</taxon>
        <taxon>Pseudomonadati</taxon>
        <taxon>Pseudomonadota</taxon>
        <taxon>Gammaproteobacteria</taxon>
        <taxon>Enterobacterales</taxon>
        <taxon>Enterobacteriaceae</taxon>
        <taxon>Cedecea</taxon>
    </lineage>
</organism>
<name>A0A291E5U4_9ENTR</name>
<evidence type="ECO:0000313" key="2">
    <source>
        <dbReference type="EMBL" id="SQC92163.1"/>
    </source>
</evidence>
<dbReference type="Proteomes" id="UP000217979">
    <property type="component" value="Plasmid unnamed"/>
</dbReference>
<reference evidence="2 4" key="2">
    <citation type="submission" date="2018-06" db="EMBL/GenBank/DDBJ databases">
        <authorList>
            <consortium name="Pathogen Informatics"/>
            <person name="Doyle S."/>
        </authorList>
    </citation>
    <scope>NUCLEOTIDE SEQUENCE [LARGE SCALE GENOMIC DNA]</scope>
    <source>
        <strain evidence="2 4">NCTC12120</strain>
    </source>
</reference>
<proteinExistence type="predicted"/>
<dbReference type="EMBL" id="UAVU01000009">
    <property type="protein sequence ID" value="SQC92163.1"/>
    <property type="molecule type" value="Genomic_DNA"/>
</dbReference>